<name>A0A401GWN5_9APHY</name>
<dbReference type="GeneID" id="38783510"/>
<comment type="caution">
    <text evidence="3">The sequence shown here is derived from an EMBL/GenBank/DDBJ whole genome shotgun (WGS) entry which is preliminary data.</text>
</comment>
<dbReference type="AlphaFoldDB" id="A0A401GWN5"/>
<proteinExistence type="predicted"/>
<keyword evidence="4" id="KW-1185">Reference proteome</keyword>
<accession>A0A401GWN5</accession>
<evidence type="ECO:0000313" key="3">
    <source>
        <dbReference type="EMBL" id="GBE86593.1"/>
    </source>
</evidence>
<protein>
    <recommendedName>
        <fullName evidence="5">Mid2 domain-containing protein</fullName>
    </recommendedName>
</protein>
<reference evidence="3 4" key="1">
    <citation type="journal article" date="2018" name="Sci. Rep.">
        <title>Genome sequence of the cauliflower mushroom Sparassis crispa (Hanabiratake) and its association with beneficial usage.</title>
        <authorList>
            <person name="Kiyama R."/>
            <person name="Furutani Y."/>
            <person name="Kawaguchi K."/>
            <person name="Nakanishi T."/>
        </authorList>
    </citation>
    <scope>NUCLEOTIDE SEQUENCE [LARGE SCALE GENOMIC DNA]</scope>
</reference>
<organism evidence="3 4">
    <name type="scientific">Sparassis crispa</name>
    <dbReference type="NCBI Taxonomy" id="139825"/>
    <lineage>
        <taxon>Eukaryota</taxon>
        <taxon>Fungi</taxon>
        <taxon>Dikarya</taxon>
        <taxon>Basidiomycota</taxon>
        <taxon>Agaricomycotina</taxon>
        <taxon>Agaricomycetes</taxon>
        <taxon>Polyporales</taxon>
        <taxon>Sparassidaceae</taxon>
        <taxon>Sparassis</taxon>
    </lineage>
</organism>
<dbReference type="EMBL" id="BFAD01000009">
    <property type="protein sequence ID" value="GBE86593.1"/>
    <property type="molecule type" value="Genomic_DNA"/>
</dbReference>
<dbReference type="Proteomes" id="UP000287166">
    <property type="component" value="Unassembled WGS sequence"/>
</dbReference>
<keyword evidence="2" id="KW-0812">Transmembrane</keyword>
<gene>
    <name evidence="3" type="ORF">SCP_0904720</name>
</gene>
<evidence type="ECO:0000256" key="2">
    <source>
        <dbReference type="SAM" id="Phobius"/>
    </source>
</evidence>
<feature type="compositionally biased region" description="Polar residues" evidence="1">
    <location>
        <begin position="248"/>
        <end position="257"/>
    </location>
</feature>
<evidence type="ECO:0008006" key="5">
    <source>
        <dbReference type="Google" id="ProtNLM"/>
    </source>
</evidence>
<feature type="transmembrane region" description="Helical" evidence="2">
    <location>
        <begin position="84"/>
        <end position="107"/>
    </location>
</feature>
<keyword evidence="2" id="KW-1133">Transmembrane helix</keyword>
<evidence type="ECO:0000256" key="1">
    <source>
        <dbReference type="SAM" id="MobiDB-lite"/>
    </source>
</evidence>
<feature type="region of interest" description="Disordered" evidence="1">
    <location>
        <begin position="238"/>
        <end position="268"/>
    </location>
</feature>
<sequence length="268" mass="28225">MMLDRYKQVGPMSAKNHYHRTQLEQKAVPLGTAYSLAHMLLTHGCFCDYMRRQRSTPPPASSSTKAALPVTTSASPLELHRTSLSVGAIIGAVLGGIMVVLLMLLLVRSFWYRRKSGQGSGHASSDPDPLLDATDDTDVTQMAQEIPPVLDISMATLLSIAPATPTMPALRSSTASPTLHSSCPPSSNELTLLGLSAVGDGIVSTSTGGKSSRFSDPYPARPPVIAAGIATAVPLYEGHTSDPGMRSTLPSESSVTLVSDPPPPYMAD</sequence>
<dbReference type="InParanoid" id="A0A401GWN5"/>
<dbReference type="RefSeq" id="XP_027617506.1">
    <property type="nucleotide sequence ID" value="XM_027761705.1"/>
</dbReference>
<evidence type="ECO:0000313" key="4">
    <source>
        <dbReference type="Proteomes" id="UP000287166"/>
    </source>
</evidence>
<keyword evidence="2" id="KW-0472">Membrane</keyword>